<reference evidence="2 3" key="1">
    <citation type="submission" date="2017-12" db="EMBL/GenBank/DDBJ databases">
        <title>Comparative genomics of Botrytis spp.</title>
        <authorList>
            <person name="Valero-Jimenez C.A."/>
            <person name="Tapia P."/>
            <person name="Veloso J."/>
            <person name="Silva-Moreno E."/>
            <person name="Staats M."/>
            <person name="Valdes J.H."/>
            <person name="Van Kan J.A.L."/>
        </authorList>
    </citation>
    <scope>NUCLEOTIDE SEQUENCE [LARGE SCALE GENOMIC DNA]</scope>
    <source>
        <strain evidence="2 3">Bh0001</strain>
    </source>
</reference>
<dbReference type="EMBL" id="PQXK01000038">
    <property type="protein sequence ID" value="TGO40394.1"/>
    <property type="molecule type" value="Genomic_DNA"/>
</dbReference>
<accession>A0A4Z1GU05</accession>
<sequence>MNPHLNTIQGASVVFLLILLTILLLASLVLPKFRDDLWIVGCWIEISLNRIASAIRGLSLSVRGTTDGNRDREIPADRNAIRMVDLESGGRGISGGDAHV</sequence>
<feature type="transmembrane region" description="Helical" evidence="1">
    <location>
        <begin position="12"/>
        <end position="30"/>
    </location>
</feature>
<protein>
    <submittedName>
        <fullName evidence="2">Uncharacterized protein</fullName>
    </submittedName>
</protein>
<name>A0A4Z1GU05_9HELO</name>
<keyword evidence="1" id="KW-1133">Transmembrane helix</keyword>
<evidence type="ECO:0000313" key="2">
    <source>
        <dbReference type="EMBL" id="TGO40394.1"/>
    </source>
</evidence>
<dbReference type="AlphaFoldDB" id="A0A4Z1GU05"/>
<organism evidence="2 3">
    <name type="scientific">Botrytis hyacinthi</name>
    <dbReference type="NCBI Taxonomy" id="278943"/>
    <lineage>
        <taxon>Eukaryota</taxon>
        <taxon>Fungi</taxon>
        <taxon>Dikarya</taxon>
        <taxon>Ascomycota</taxon>
        <taxon>Pezizomycotina</taxon>
        <taxon>Leotiomycetes</taxon>
        <taxon>Helotiales</taxon>
        <taxon>Sclerotiniaceae</taxon>
        <taxon>Botrytis</taxon>
    </lineage>
</organism>
<gene>
    <name evidence="2" type="ORF">BHYA_0038g00690</name>
</gene>
<dbReference type="Proteomes" id="UP000297814">
    <property type="component" value="Unassembled WGS sequence"/>
</dbReference>
<comment type="caution">
    <text evidence="2">The sequence shown here is derived from an EMBL/GenBank/DDBJ whole genome shotgun (WGS) entry which is preliminary data.</text>
</comment>
<proteinExistence type="predicted"/>
<keyword evidence="3" id="KW-1185">Reference proteome</keyword>
<keyword evidence="1" id="KW-0812">Transmembrane</keyword>
<keyword evidence="1" id="KW-0472">Membrane</keyword>
<evidence type="ECO:0000313" key="3">
    <source>
        <dbReference type="Proteomes" id="UP000297814"/>
    </source>
</evidence>
<evidence type="ECO:0000256" key="1">
    <source>
        <dbReference type="SAM" id="Phobius"/>
    </source>
</evidence>